<evidence type="ECO:0000256" key="5">
    <source>
        <dbReference type="ARBA" id="ARBA00022723"/>
    </source>
</evidence>
<dbReference type="InterPro" id="IPR003374">
    <property type="entry name" value="ApbE-like_sf"/>
</dbReference>
<dbReference type="GO" id="GO:0016740">
    <property type="term" value="F:transferase activity"/>
    <property type="evidence" value="ECO:0007669"/>
    <property type="project" value="UniProtKB-UniRule"/>
</dbReference>
<comment type="caution">
    <text evidence="13">The sequence shown here is derived from an EMBL/GenBank/DDBJ whole genome shotgun (WGS) entry which is preliminary data.</text>
</comment>
<comment type="cofactor">
    <cofactor evidence="11">
        <name>Mg(2+)</name>
        <dbReference type="ChEBI" id="CHEBI:18420"/>
    </cofactor>
    <cofactor evidence="11">
        <name>Mn(2+)</name>
        <dbReference type="ChEBI" id="CHEBI:29035"/>
    </cofactor>
    <text evidence="11">Magnesium. Can also use manganese.</text>
</comment>
<reference evidence="13 14" key="1">
    <citation type="submission" date="2019-12" db="EMBL/GenBank/DDBJ databases">
        <title>Snethiella sp. nov. sp. isolated from sea sand.</title>
        <authorList>
            <person name="Kim J."/>
            <person name="Jeong S.E."/>
            <person name="Jung H.S."/>
            <person name="Jeon C.O."/>
        </authorList>
    </citation>
    <scope>NUCLEOTIDE SEQUENCE [LARGE SCALE GENOMIC DNA]</scope>
    <source>
        <strain evidence="13 14">DP05</strain>
    </source>
</reference>
<evidence type="ECO:0000256" key="7">
    <source>
        <dbReference type="ARBA" id="ARBA00022842"/>
    </source>
</evidence>
<dbReference type="Proteomes" id="UP000476030">
    <property type="component" value="Unassembled WGS sequence"/>
</dbReference>
<dbReference type="PIRSF" id="PIRSF006268">
    <property type="entry name" value="ApbE"/>
    <property type="match status" value="1"/>
</dbReference>
<sequence length="328" mass="35301">MTQKRSKSTVTRRRFIIMASALGALPVMPAAALAMDGEMQAVNWTGAALGAEASIQLFHLDPEWARGQLDRCQREISRLENIFSLYKPYSAICRLNAEGYLNNPDIEFLNLLSLAKSFSQQTHGLFDVTVQPLWKLYVDHFSRENADPAGPKPSEIQAVLETVGSSKINLMTGRIEFEKSGMAITLNGVAQGYITDRIAALLKSAGFENVLVSLGENYALGRRPDGSPWRVGILSPEDGKSISSTVNLTNKALATSGGYGSPFSPTSSANHLLNPLTGGYAASNYSTSVISPSATHADMASTVLSLMTAAEGKKLVSRLPLIEEVIYG</sequence>
<keyword evidence="14" id="KW-1185">Reference proteome</keyword>
<protein>
    <recommendedName>
        <fullName evidence="2 10">FAD:protein FMN transferase</fullName>
        <ecNumber evidence="1 10">2.7.1.180</ecNumber>
    </recommendedName>
    <alternativeName>
        <fullName evidence="8 10">Flavin transferase</fullName>
    </alternativeName>
</protein>
<dbReference type="PROSITE" id="PS51318">
    <property type="entry name" value="TAT"/>
    <property type="match status" value="1"/>
</dbReference>
<evidence type="ECO:0000256" key="3">
    <source>
        <dbReference type="ARBA" id="ARBA00022630"/>
    </source>
</evidence>
<name>A0A6L8W8G8_9PROT</name>
<feature type="binding site" evidence="11">
    <location>
        <position position="188"/>
    </location>
    <ligand>
        <name>Mg(2+)</name>
        <dbReference type="ChEBI" id="CHEBI:18420"/>
    </ligand>
</feature>
<keyword evidence="5 10" id="KW-0479">Metal-binding</keyword>
<evidence type="ECO:0000256" key="10">
    <source>
        <dbReference type="PIRNR" id="PIRNR006268"/>
    </source>
</evidence>
<evidence type="ECO:0000256" key="9">
    <source>
        <dbReference type="ARBA" id="ARBA00048540"/>
    </source>
</evidence>
<dbReference type="EC" id="2.7.1.180" evidence="1 10"/>
<dbReference type="GO" id="GO:0046872">
    <property type="term" value="F:metal ion binding"/>
    <property type="evidence" value="ECO:0007669"/>
    <property type="project" value="UniProtKB-UniRule"/>
</dbReference>
<dbReference type="RefSeq" id="WP_161315315.1">
    <property type="nucleotide sequence ID" value="NZ_WTUW01000002.1"/>
</dbReference>
<keyword evidence="3 10" id="KW-0285">Flavoprotein</keyword>
<gene>
    <name evidence="13" type="ORF">GQE98_08965</name>
</gene>
<comment type="similarity">
    <text evidence="10">Belongs to the ApbE family.</text>
</comment>
<feature type="chain" id="PRO_5039893400" description="FAD:protein FMN transferase" evidence="12">
    <location>
        <begin position="35"/>
        <end position="328"/>
    </location>
</feature>
<dbReference type="EMBL" id="WTUW01000002">
    <property type="protein sequence ID" value="MZR30762.1"/>
    <property type="molecule type" value="Genomic_DNA"/>
</dbReference>
<keyword evidence="12" id="KW-0732">Signal</keyword>
<dbReference type="Gene3D" id="3.10.520.10">
    <property type="entry name" value="ApbE-like domains"/>
    <property type="match status" value="1"/>
</dbReference>
<dbReference type="SUPFAM" id="SSF143631">
    <property type="entry name" value="ApbE-like"/>
    <property type="match status" value="1"/>
</dbReference>
<dbReference type="Pfam" id="PF02424">
    <property type="entry name" value="ApbE"/>
    <property type="match status" value="1"/>
</dbReference>
<keyword evidence="4 10" id="KW-0808">Transferase</keyword>
<evidence type="ECO:0000256" key="8">
    <source>
        <dbReference type="ARBA" id="ARBA00031306"/>
    </source>
</evidence>
<feature type="signal peptide" evidence="12">
    <location>
        <begin position="1"/>
        <end position="34"/>
    </location>
</feature>
<dbReference type="PANTHER" id="PTHR30040:SF2">
    <property type="entry name" value="FAD:PROTEIN FMN TRANSFERASE"/>
    <property type="match status" value="1"/>
</dbReference>
<comment type="catalytic activity">
    <reaction evidence="9 10">
        <text>L-threonyl-[protein] + FAD = FMN-L-threonyl-[protein] + AMP + H(+)</text>
        <dbReference type="Rhea" id="RHEA:36847"/>
        <dbReference type="Rhea" id="RHEA-COMP:11060"/>
        <dbReference type="Rhea" id="RHEA-COMP:11061"/>
        <dbReference type="ChEBI" id="CHEBI:15378"/>
        <dbReference type="ChEBI" id="CHEBI:30013"/>
        <dbReference type="ChEBI" id="CHEBI:57692"/>
        <dbReference type="ChEBI" id="CHEBI:74257"/>
        <dbReference type="ChEBI" id="CHEBI:456215"/>
        <dbReference type="EC" id="2.7.1.180"/>
    </reaction>
</comment>
<keyword evidence="6 10" id="KW-0274">FAD</keyword>
<evidence type="ECO:0000256" key="11">
    <source>
        <dbReference type="PIRSR" id="PIRSR006268-2"/>
    </source>
</evidence>
<evidence type="ECO:0000256" key="12">
    <source>
        <dbReference type="SAM" id="SignalP"/>
    </source>
</evidence>
<proteinExistence type="inferred from homology"/>
<accession>A0A6L8W8G8</accession>
<dbReference type="PANTHER" id="PTHR30040">
    <property type="entry name" value="THIAMINE BIOSYNTHESIS LIPOPROTEIN APBE"/>
    <property type="match status" value="1"/>
</dbReference>
<evidence type="ECO:0000256" key="1">
    <source>
        <dbReference type="ARBA" id="ARBA00011955"/>
    </source>
</evidence>
<evidence type="ECO:0000313" key="13">
    <source>
        <dbReference type="EMBL" id="MZR30762.1"/>
    </source>
</evidence>
<feature type="binding site" evidence="11">
    <location>
        <position position="302"/>
    </location>
    <ligand>
        <name>Mg(2+)</name>
        <dbReference type="ChEBI" id="CHEBI:18420"/>
    </ligand>
</feature>
<evidence type="ECO:0000256" key="4">
    <source>
        <dbReference type="ARBA" id="ARBA00022679"/>
    </source>
</evidence>
<feature type="binding site" evidence="11">
    <location>
        <position position="298"/>
    </location>
    <ligand>
        <name>Mg(2+)</name>
        <dbReference type="ChEBI" id="CHEBI:18420"/>
    </ligand>
</feature>
<evidence type="ECO:0000256" key="6">
    <source>
        <dbReference type="ARBA" id="ARBA00022827"/>
    </source>
</evidence>
<dbReference type="InterPro" id="IPR006311">
    <property type="entry name" value="TAT_signal"/>
</dbReference>
<evidence type="ECO:0000313" key="14">
    <source>
        <dbReference type="Proteomes" id="UP000476030"/>
    </source>
</evidence>
<evidence type="ECO:0000256" key="2">
    <source>
        <dbReference type="ARBA" id="ARBA00016337"/>
    </source>
</evidence>
<keyword evidence="7 10" id="KW-0460">Magnesium</keyword>
<organism evidence="13 14">
    <name type="scientific">Sneathiella litorea</name>
    <dbReference type="NCBI Taxonomy" id="2606216"/>
    <lineage>
        <taxon>Bacteria</taxon>
        <taxon>Pseudomonadati</taxon>
        <taxon>Pseudomonadota</taxon>
        <taxon>Alphaproteobacteria</taxon>
        <taxon>Sneathiellales</taxon>
        <taxon>Sneathiellaceae</taxon>
        <taxon>Sneathiella</taxon>
    </lineage>
</organism>
<dbReference type="AlphaFoldDB" id="A0A6L8W8G8"/>
<dbReference type="InterPro" id="IPR024932">
    <property type="entry name" value="ApbE"/>
</dbReference>